<keyword evidence="6" id="KW-1185">Reference proteome</keyword>
<dbReference type="PROSITE" id="PS00061">
    <property type="entry name" value="ADH_SHORT"/>
    <property type="match status" value="1"/>
</dbReference>
<organism evidence="5 6">
    <name type="scientific">Undibacter mobilis</name>
    <dbReference type="NCBI Taxonomy" id="2292256"/>
    <lineage>
        <taxon>Bacteria</taxon>
        <taxon>Pseudomonadati</taxon>
        <taxon>Pseudomonadota</taxon>
        <taxon>Alphaproteobacteria</taxon>
        <taxon>Hyphomicrobiales</taxon>
        <taxon>Nitrobacteraceae</taxon>
        <taxon>Undibacter</taxon>
    </lineage>
</organism>
<dbReference type="InterPro" id="IPR057326">
    <property type="entry name" value="KR_dom"/>
</dbReference>
<dbReference type="OrthoDB" id="9804774at2"/>
<dbReference type="Pfam" id="PF13561">
    <property type="entry name" value="adh_short_C2"/>
    <property type="match status" value="1"/>
</dbReference>
<name>A0A371B369_9BRAD</name>
<dbReference type="NCBIfam" id="NF005559">
    <property type="entry name" value="PRK07231.1"/>
    <property type="match status" value="1"/>
</dbReference>
<dbReference type="GO" id="GO:0016491">
    <property type="term" value="F:oxidoreductase activity"/>
    <property type="evidence" value="ECO:0007669"/>
    <property type="project" value="UniProtKB-KW"/>
</dbReference>
<dbReference type="InterPro" id="IPR036291">
    <property type="entry name" value="NAD(P)-bd_dom_sf"/>
</dbReference>
<comment type="caution">
    <text evidence="5">The sequence shown here is derived from an EMBL/GenBank/DDBJ whole genome shotgun (WGS) entry which is preliminary data.</text>
</comment>
<gene>
    <name evidence="5" type="ORF">DXH78_15605</name>
</gene>
<reference evidence="6" key="1">
    <citation type="submission" date="2018-08" db="EMBL/GenBank/DDBJ databases">
        <authorList>
            <person name="Kim S.-J."/>
            <person name="Jung G.-Y."/>
        </authorList>
    </citation>
    <scope>NUCLEOTIDE SEQUENCE [LARGE SCALE GENOMIC DNA]</scope>
    <source>
        <strain evidence="6">GY_H</strain>
    </source>
</reference>
<dbReference type="InterPro" id="IPR020904">
    <property type="entry name" value="Sc_DH/Rdtase_CS"/>
</dbReference>
<dbReference type="InterPro" id="IPR002347">
    <property type="entry name" value="SDR_fam"/>
</dbReference>
<dbReference type="AlphaFoldDB" id="A0A371B369"/>
<evidence type="ECO:0000259" key="4">
    <source>
        <dbReference type="SMART" id="SM00822"/>
    </source>
</evidence>
<sequence>MGRLSDKVAIITGAAGGIGSAAARRFAEEGAKVLLVDRDEVALKQAMTALLFDRVGFVVADVTDEAAMQKVVAEAKRRFGRIDIALLNAGIEGEIGRIDALPVSAFDKVMAVNVRSVWLGIAALMPAMKETGGGSIVITSSVAGLRGSSMLAAYSASKHAVVGLMHSAALEGAADNVRVNTVNPAQTRTRMMAAIDEAMVAAGRPGGSTARIPLARYAEPADVVDMMLFLASEDSRFCTGATYLVDGGSMA</sequence>
<feature type="domain" description="Ketoreductase" evidence="4">
    <location>
        <begin position="7"/>
        <end position="180"/>
    </location>
</feature>
<dbReference type="PANTHER" id="PTHR24321">
    <property type="entry name" value="DEHYDROGENASES, SHORT CHAIN"/>
    <property type="match status" value="1"/>
</dbReference>
<accession>A0A371B369</accession>
<dbReference type="EMBL" id="QRGO01000002">
    <property type="protein sequence ID" value="RDV02029.1"/>
    <property type="molecule type" value="Genomic_DNA"/>
</dbReference>
<dbReference type="PRINTS" id="PR00081">
    <property type="entry name" value="GDHRDH"/>
</dbReference>
<evidence type="ECO:0000256" key="1">
    <source>
        <dbReference type="ARBA" id="ARBA00006484"/>
    </source>
</evidence>
<dbReference type="Gene3D" id="3.40.50.720">
    <property type="entry name" value="NAD(P)-binding Rossmann-like Domain"/>
    <property type="match status" value="1"/>
</dbReference>
<dbReference type="SMART" id="SM00822">
    <property type="entry name" value="PKS_KR"/>
    <property type="match status" value="1"/>
</dbReference>
<protein>
    <submittedName>
        <fullName evidence="5">SDR family NAD(P)-dependent oxidoreductase</fullName>
    </submittedName>
</protein>
<keyword evidence="2" id="KW-0560">Oxidoreductase</keyword>
<evidence type="ECO:0000256" key="2">
    <source>
        <dbReference type="ARBA" id="ARBA00023002"/>
    </source>
</evidence>
<evidence type="ECO:0000313" key="5">
    <source>
        <dbReference type="EMBL" id="RDV02029.1"/>
    </source>
</evidence>
<dbReference type="Proteomes" id="UP000263993">
    <property type="component" value="Unassembled WGS sequence"/>
</dbReference>
<keyword evidence="3" id="KW-0520">NAD</keyword>
<dbReference type="PRINTS" id="PR00080">
    <property type="entry name" value="SDRFAMILY"/>
</dbReference>
<proteinExistence type="inferred from homology"/>
<dbReference type="SUPFAM" id="SSF51735">
    <property type="entry name" value="NAD(P)-binding Rossmann-fold domains"/>
    <property type="match status" value="1"/>
</dbReference>
<dbReference type="PANTHER" id="PTHR24321:SF8">
    <property type="entry name" value="ESTRADIOL 17-BETA-DEHYDROGENASE 8-RELATED"/>
    <property type="match status" value="1"/>
</dbReference>
<comment type="similarity">
    <text evidence="1">Belongs to the short-chain dehydrogenases/reductases (SDR) family.</text>
</comment>
<evidence type="ECO:0000256" key="3">
    <source>
        <dbReference type="ARBA" id="ARBA00023027"/>
    </source>
</evidence>
<evidence type="ECO:0000313" key="6">
    <source>
        <dbReference type="Proteomes" id="UP000263993"/>
    </source>
</evidence>
<dbReference type="RefSeq" id="WP_115518150.1">
    <property type="nucleotide sequence ID" value="NZ_QRGO01000002.1"/>
</dbReference>
<dbReference type="CDD" id="cd05233">
    <property type="entry name" value="SDR_c"/>
    <property type="match status" value="1"/>
</dbReference>
<dbReference type="FunFam" id="3.40.50.720:FF:000084">
    <property type="entry name" value="Short-chain dehydrogenase reductase"/>
    <property type="match status" value="1"/>
</dbReference>